<dbReference type="RefSeq" id="XP_033391464.1">
    <property type="nucleotide sequence ID" value="XM_033545474.1"/>
</dbReference>
<dbReference type="Gene3D" id="3.30.40.10">
    <property type="entry name" value="Zinc/RING finger domain, C3HC4 (zinc finger)"/>
    <property type="match status" value="1"/>
</dbReference>
<name>A0A6A6AVW3_9PEZI</name>
<dbReference type="PROSITE" id="PS50089">
    <property type="entry name" value="ZF_RING_2"/>
    <property type="match status" value="1"/>
</dbReference>
<keyword evidence="1" id="KW-0863">Zinc-finger</keyword>
<dbReference type="EMBL" id="ML995554">
    <property type="protein sequence ID" value="KAF2135746.1"/>
    <property type="molecule type" value="Genomic_DNA"/>
</dbReference>
<dbReference type="GeneID" id="54302982"/>
<evidence type="ECO:0000256" key="2">
    <source>
        <dbReference type="SAM" id="MobiDB-lite"/>
    </source>
</evidence>
<keyword evidence="5" id="KW-1185">Reference proteome</keyword>
<evidence type="ECO:0000313" key="5">
    <source>
        <dbReference type="Proteomes" id="UP000799438"/>
    </source>
</evidence>
<dbReference type="InterPro" id="IPR013083">
    <property type="entry name" value="Znf_RING/FYVE/PHD"/>
</dbReference>
<accession>A0A6A6AVW3</accession>
<organism evidence="4 5">
    <name type="scientific">Aplosporella prunicola CBS 121167</name>
    <dbReference type="NCBI Taxonomy" id="1176127"/>
    <lineage>
        <taxon>Eukaryota</taxon>
        <taxon>Fungi</taxon>
        <taxon>Dikarya</taxon>
        <taxon>Ascomycota</taxon>
        <taxon>Pezizomycotina</taxon>
        <taxon>Dothideomycetes</taxon>
        <taxon>Dothideomycetes incertae sedis</taxon>
        <taxon>Botryosphaeriales</taxon>
        <taxon>Aplosporellaceae</taxon>
        <taxon>Aplosporella</taxon>
    </lineage>
</organism>
<dbReference type="InterPro" id="IPR001841">
    <property type="entry name" value="Znf_RING"/>
</dbReference>
<proteinExistence type="predicted"/>
<dbReference type="CDD" id="cd16448">
    <property type="entry name" value="RING-H2"/>
    <property type="match status" value="1"/>
</dbReference>
<feature type="region of interest" description="Disordered" evidence="2">
    <location>
        <begin position="1"/>
        <end position="51"/>
    </location>
</feature>
<feature type="compositionally biased region" description="Polar residues" evidence="2">
    <location>
        <begin position="1"/>
        <end position="16"/>
    </location>
</feature>
<reference evidence="4" key="1">
    <citation type="journal article" date="2020" name="Stud. Mycol.">
        <title>101 Dothideomycetes genomes: a test case for predicting lifestyles and emergence of pathogens.</title>
        <authorList>
            <person name="Haridas S."/>
            <person name="Albert R."/>
            <person name="Binder M."/>
            <person name="Bloem J."/>
            <person name="Labutti K."/>
            <person name="Salamov A."/>
            <person name="Andreopoulos B."/>
            <person name="Baker S."/>
            <person name="Barry K."/>
            <person name="Bills G."/>
            <person name="Bluhm B."/>
            <person name="Cannon C."/>
            <person name="Castanera R."/>
            <person name="Culley D."/>
            <person name="Daum C."/>
            <person name="Ezra D."/>
            <person name="Gonzalez J."/>
            <person name="Henrissat B."/>
            <person name="Kuo A."/>
            <person name="Liang C."/>
            <person name="Lipzen A."/>
            <person name="Lutzoni F."/>
            <person name="Magnuson J."/>
            <person name="Mondo S."/>
            <person name="Nolan M."/>
            <person name="Ohm R."/>
            <person name="Pangilinan J."/>
            <person name="Park H.-J."/>
            <person name="Ramirez L."/>
            <person name="Alfaro M."/>
            <person name="Sun H."/>
            <person name="Tritt A."/>
            <person name="Yoshinaga Y."/>
            <person name="Zwiers L.-H."/>
            <person name="Turgeon B."/>
            <person name="Goodwin S."/>
            <person name="Spatafora J."/>
            <person name="Crous P."/>
            <person name="Grigoriev I."/>
        </authorList>
    </citation>
    <scope>NUCLEOTIDE SEQUENCE</scope>
    <source>
        <strain evidence="4">CBS 121167</strain>
    </source>
</reference>
<dbReference type="GO" id="GO:0008270">
    <property type="term" value="F:zinc ion binding"/>
    <property type="evidence" value="ECO:0007669"/>
    <property type="project" value="UniProtKB-KW"/>
</dbReference>
<keyword evidence="1" id="KW-0862">Zinc</keyword>
<feature type="compositionally biased region" description="Acidic residues" evidence="2">
    <location>
        <begin position="166"/>
        <end position="183"/>
    </location>
</feature>
<dbReference type="SUPFAM" id="SSF57850">
    <property type="entry name" value="RING/U-box"/>
    <property type="match status" value="1"/>
</dbReference>
<evidence type="ECO:0000256" key="1">
    <source>
        <dbReference type="PROSITE-ProRule" id="PRU00175"/>
    </source>
</evidence>
<evidence type="ECO:0000313" key="4">
    <source>
        <dbReference type="EMBL" id="KAF2135746.1"/>
    </source>
</evidence>
<gene>
    <name evidence="4" type="ORF">K452DRAFT_346643</name>
</gene>
<dbReference type="Proteomes" id="UP000799438">
    <property type="component" value="Unassembled WGS sequence"/>
</dbReference>
<feature type="region of interest" description="Disordered" evidence="2">
    <location>
        <begin position="165"/>
        <end position="210"/>
    </location>
</feature>
<sequence>MADSNPEPTDNMSSLDRTVDEGASTGARQARAASESAASDTSTLVHQPRGFDMEHLRDTARQFVKDPDEFTRDEVAMLIQSFPAISNPDYAPSICTICQKEMGPGSIVCLGCPNDLYHAVCLLGWFTRIDDYTGSYRRKCPNCNMPLYKETYDGFARRVAALDDVSVTDEDDPEPEDEDDEPDTHEADTPESGPLQPAHEPDTPESPSSQELTLYQHALANTVPSIPGNEIENREEIDDSSHENNATIDAMHGWIVRVTPWDEMLAMRETVQPHGTIDWQKLYAVFMGTKHRLSQRLTPLRSHPSLAQSGREVPQLEKELDQGEYLFDNQLRSTSWRMGMHASARLALGLGRTIDDLDNEPDHLVWWDILVTYAQAYDLPCDASVAKMREALHAFVNSLGHGFRSYREEALLRGLVLELSRQNLAMFIEDDDMAAECQILEEAVKGAHWYRAQENGTLDLR</sequence>
<dbReference type="AlphaFoldDB" id="A0A6A6AVW3"/>
<feature type="domain" description="RING-type" evidence="3">
    <location>
        <begin position="95"/>
        <end position="144"/>
    </location>
</feature>
<feature type="compositionally biased region" description="Low complexity" evidence="2">
    <location>
        <begin position="27"/>
        <end position="39"/>
    </location>
</feature>
<evidence type="ECO:0000259" key="3">
    <source>
        <dbReference type="PROSITE" id="PS50089"/>
    </source>
</evidence>
<keyword evidence="1" id="KW-0479">Metal-binding</keyword>
<protein>
    <recommendedName>
        <fullName evidence="3">RING-type domain-containing protein</fullName>
    </recommendedName>
</protein>